<dbReference type="AlphaFoldDB" id="A0A6P8JBG8"/>
<evidence type="ECO:0000256" key="5">
    <source>
        <dbReference type="ARBA" id="ARBA00023136"/>
    </source>
</evidence>
<name>A0A6P8JBG8_ACTTE</name>
<feature type="transmembrane region" description="Helical" evidence="6">
    <location>
        <begin position="260"/>
        <end position="284"/>
    </location>
</feature>
<feature type="transmembrane region" description="Helical" evidence="6">
    <location>
        <begin position="111"/>
        <end position="134"/>
    </location>
</feature>
<dbReference type="PANTHER" id="PTHR22750">
    <property type="entry name" value="G-PROTEIN COUPLED RECEPTOR"/>
    <property type="match status" value="1"/>
</dbReference>
<dbReference type="Gene3D" id="1.20.1070.10">
    <property type="entry name" value="Rhodopsin 7-helix transmembrane proteins"/>
    <property type="match status" value="1"/>
</dbReference>
<accession>A0A6P8JBG8</accession>
<keyword evidence="4 6" id="KW-1133">Transmembrane helix</keyword>
<comment type="subcellular location">
    <subcellularLocation>
        <location evidence="1">Cell membrane</location>
        <topology evidence="1">Multi-pass membrane protein</topology>
    </subcellularLocation>
</comment>
<evidence type="ECO:0000256" key="3">
    <source>
        <dbReference type="ARBA" id="ARBA00022692"/>
    </source>
</evidence>
<dbReference type="OrthoDB" id="10254436at2759"/>
<dbReference type="InParanoid" id="A0A6P8JBG8"/>
<protein>
    <submittedName>
        <fullName evidence="9">Melanocyte-stimulating hormone receptor-like</fullName>
    </submittedName>
</protein>
<feature type="transmembrane region" description="Helical" evidence="6">
    <location>
        <begin position="170"/>
        <end position="191"/>
    </location>
</feature>
<dbReference type="PROSITE" id="PS50262">
    <property type="entry name" value="G_PROTEIN_RECEP_F1_2"/>
    <property type="match status" value="1"/>
</dbReference>
<dbReference type="Proteomes" id="UP000515163">
    <property type="component" value="Unplaced"/>
</dbReference>
<keyword evidence="3 6" id="KW-0812">Transmembrane</keyword>
<dbReference type="Pfam" id="PF00001">
    <property type="entry name" value="7tm_1"/>
    <property type="match status" value="1"/>
</dbReference>
<reference evidence="9" key="1">
    <citation type="submission" date="2025-08" db="UniProtKB">
        <authorList>
            <consortium name="RefSeq"/>
        </authorList>
    </citation>
    <scope>IDENTIFICATION</scope>
    <source>
        <tissue evidence="9">Tentacle</tissue>
    </source>
</reference>
<dbReference type="GO" id="GO:0005886">
    <property type="term" value="C:plasma membrane"/>
    <property type="evidence" value="ECO:0007669"/>
    <property type="project" value="UniProtKB-SubCell"/>
</dbReference>
<proteinExistence type="predicted"/>
<dbReference type="PRINTS" id="PR00237">
    <property type="entry name" value="GPCRRHODOPSN"/>
</dbReference>
<dbReference type="CDD" id="cd00637">
    <property type="entry name" value="7tm_classA_rhodopsin-like"/>
    <property type="match status" value="1"/>
</dbReference>
<dbReference type="GO" id="GO:0004930">
    <property type="term" value="F:G protein-coupled receptor activity"/>
    <property type="evidence" value="ECO:0007669"/>
    <property type="project" value="InterPro"/>
</dbReference>
<evidence type="ECO:0000313" key="9">
    <source>
        <dbReference type="RefSeq" id="XP_031575038.1"/>
    </source>
</evidence>
<dbReference type="GeneID" id="116308700"/>
<keyword evidence="5 6" id="KW-0472">Membrane</keyword>
<feature type="transmembrane region" description="Helical" evidence="6">
    <location>
        <begin position="146"/>
        <end position="164"/>
    </location>
</feature>
<evidence type="ECO:0000256" key="6">
    <source>
        <dbReference type="SAM" id="Phobius"/>
    </source>
</evidence>
<evidence type="ECO:0000256" key="2">
    <source>
        <dbReference type="ARBA" id="ARBA00022475"/>
    </source>
</evidence>
<dbReference type="InterPro" id="IPR017452">
    <property type="entry name" value="GPCR_Rhodpsn_7TM"/>
</dbReference>
<feature type="transmembrane region" description="Helical" evidence="6">
    <location>
        <begin position="72"/>
        <end position="91"/>
    </location>
</feature>
<dbReference type="InterPro" id="IPR000276">
    <property type="entry name" value="GPCR_Rhodpsn"/>
</dbReference>
<evidence type="ECO:0000259" key="7">
    <source>
        <dbReference type="PROSITE" id="PS50262"/>
    </source>
</evidence>
<keyword evidence="8" id="KW-1185">Reference proteome</keyword>
<sequence length="349" mass="39597">MANNFSCGKLTDWVNHSNTYLERSSPILLVVFAMLIPPAAILNALVLVVIWRRRILQTTSNLFLRNLALSDLAVAIWVLPLLMTCSAVNISHISERIICNVANVASVSSHIFGSVSFLTMTAATVDRYLALYLHLRYTAVVTRKRVIYSCIGLWLISIVTSIILPVSFALYKTVVVLFFSGSMMTIMFCYYKMYRILKYHHAQIQIQMAGQPVAALPNMNKYKSSVMNLVYIFLLYIVLYVPYIFGCMMPMENMKQKHEAMITMMVGLVLIFLNSTLNPLLYCWRQMEIRNAIKDTVGWRPAMCMTSESIRSLRTYPPITSKASSNTLSSPSTINNINNIIQDTNITHQ</sequence>
<feature type="domain" description="G-protein coupled receptors family 1 profile" evidence="7">
    <location>
        <begin position="42"/>
        <end position="282"/>
    </location>
</feature>
<dbReference type="KEGG" id="aten:116308700"/>
<gene>
    <name evidence="9" type="primary">LOC116308700</name>
</gene>
<keyword evidence="2" id="KW-1003">Cell membrane</keyword>
<evidence type="ECO:0000256" key="4">
    <source>
        <dbReference type="ARBA" id="ARBA00022989"/>
    </source>
</evidence>
<dbReference type="SUPFAM" id="SSF81321">
    <property type="entry name" value="Family A G protein-coupled receptor-like"/>
    <property type="match status" value="1"/>
</dbReference>
<evidence type="ECO:0000313" key="8">
    <source>
        <dbReference type="Proteomes" id="UP000515163"/>
    </source>
</evidence>
<evidence type="ECO:0000256" key="1">
    <source>
        <dbReference type="ARBA" id="ARBA00004651"/>
    </source>
</evidence>
<feature type="transmembrane region" description="Helical" evidence="6">
    <location>
        <begin position="27"/>
        <end position="51"/>
    </location>
</feature>
<dbReference type="RefSeq" id="XP_031575038.1">
    <property type="nucleotide sequence ID" value="XM_031719178.1"/>
</dbReference>
<dbReference type="FunCoup" id="A0A6P8JBG8">
    <property type="interactions" value="290"/>
</dbReference>
<organism evidence="8 9">
    <name type="scientific">Actinia tenebrosa</name>
    <name type="common">Australian red waratah sea anemone</name>
    <dbReference type="NCBI Taxonomy" id="6105"/>
    <lineage>
        <taxon>Eukaryota</taxon>
        <taxon>Metazoa</taxon>
        <taxon>Cnidaria</taxon>
        <taxon>Anthozoa</taxon>
        <taxon>Hexacorallia</taxon>
        <taxon>Actiniaria</taxon>
        <taxon>Actiniidae</taxon>
        <taxon>Actinia</taxon>
    </lineage>
</organism>
<feature type="transmembrane region" description="Helical" evidence="6">
    <location>
        <begin position="226"/>
        <end position="245"/>
    </location>
</feature>